<dbReference type="EMBL" id="WUBS01000001">
    <property type="protein sequence ID" value="NDL61561.1"/>
    <property type="molecule type" value="Genomic_DNA"/>
</dbReference>
<keyword evidence="3 6" id="KW-0812">Transmembrane</keyword>
<evidence type="ECO:0000256" key="1">
    <source>
        <dbReference type="ARBA" id="ARBA00004651"/>
    </source>
</evidence>
<evidence type="ECO:0000256" key="6">
    <source>
        <dbReference type="SAM" id="Phobius"/>
    </source>
</evidence>
<feature type="transmembrane region" description="Helical" evidence="6">
    <location>
        <begin position="370"/>
        <end position="394"/>
    </location>
</feature>
<accession>A0A845SG10</accession>
<reference evidence="8 9" key="1">
    <citation type="submission" date="2019-12" db="EMBL/GenBank/DDBJ databases">
        <authorList>
            <person name="Lee S.D."/>
        </authorList>
    </citation>
    <scope>NUCLEOTIDE SEQUENCE [LARGE SCALE GENOMIC DNA]</scope>
    <source>
        <strain evidence="8 9">SAP-6</strain>
    </source>
</reference>
<dbReference type="Proteomes" id="UP000461443">
    <property type="component" value="Unassembled WGS sequence"/>
</dbReference>
<keyword evidence="9" id="KW-1185">Reference proteome</keyword>
<comment type="caution">
    <text evidence="8">The sequence shown here is derived from an EMBL/GenBank/DDBJ whole genome shotgun (WGS) entry which is preliminary data.</text>
</comment>
<gene>
    <name evidence="8" type="primary">darB</name>
    <name evidence="8" type="ORF">GRH90_02100</name>
</gene>
<feature type="transmembrane region" description="Helical" evidence="6">
    <location>
        <begin position="281"/>
        <end position="303"/>
    </location>
</feature>
<feature type="transmembrane region" description="Helical" evidence="6">
    <location>
        <begin position="12"/>
        <end position="39"/>
    </location>
</feature>
<evidence type="ECO:0000256" key="3">
    <source>
        <dbReference type="ARBA" id="ARBA00022692"/>
    </source>
</evidence>
<protein>
    <submittedName>
        <fullName evidence="8">Darobactin export ABC transporter permease subunit</fullName>
    </submittedName>
</protein>
<keyword evidence="4 6" id="KW-1133">Transmembrane helix</keyword>
<evidence type="ECO:0000256" key="5">
    <source>
        <dbReference type="ARBA" id="ARBA00023136"/>
    </source>
</evidence>
<sequence length="790" mass="87104">MILNEFFNDAKLNPLASLLAIIITAIGFATTFLILLMFIDDAKTDRFYPGHQRLYRIETRFMLPNGDKIRSAQAPLPLIDALKKDPGIEGVNYAFRLYATIRSEDRLAQRAPVFAVSPGFLAQLNPYRQPPATLEANEIYITPAFNRQYLGLASPQGKTIDLGDKGRFVIKDVLEPRPDSSVAMPAIIAFSPAVMDGYYDKRVDWYHVHMFVFIKTASAAPFDNRLLDKLVGLYAPQLPGAPFTPGEFIHFSAKNIQQMHYDDGYADDLAGGIAKPLLHTLYGAAFFVLLTTAVNFFNVNAVVNAAKRRTLHTKRSLGASDKQLVAEAMAVIVPQFAAICALALLILIGFSAVSPYVLALISHHGAVLPVALFLATMLLIGCVVLASHLLYLYLFVLSAGAGRAQNRHDTTAAYYLNRLTLVTQLLISGVMVYIWAGATAQNHYVMDADFGYHKKNLLTFEPNERLNSPEAMRALQSRLKEATGSGNIALSSWRPFDMSRTVLTVQHARQQAGEQFVTVTALDVDRSFSRVWGLETLGGGENAIAVSEDPAVCHVMVTRSFMALMGLSSYDETLNTTFYAEVGGAKRRLRVLRIVDNFYLGERARQPPPLMLFINERVEKYAAIGFATAAQRDRITSLLSGYGLADMHMQTVDELHADHFKNSLLILNVIRLVASLSLLLMLASAMVIGLSEARRLKQTLLIMEAVGGSVYTSAVFFLRQNVPPLAAALSFSFAIGFVFLRRWLRQYEVITGLTYTYAFAALMLLALAVVAVMAMALLAGGGRMSRPGRR</sequence>
<dbReference type="RefSeq" id="WP_162364227.1">
    <property type="nucleotide sequence ID" value="NZ_WUBS01000001.1"/>
</dbReference>
<organism evidence="8 9">
    <name type="scientific">Acerihabitans arboris</name>
    <dbReference type="NCBI Taxonomy" id="2691583"/>
    <lineage>
        <taxon>Bacteria</taxon>
        <taxon>Pseudomonadati</taxon>
        <taxon>Pseudomonadota</taxon>
        <taxon>Gammaproteobacteria</taxon>
        <taxon>Enterobacterales</taxon>
        <taxon>Pectobacteriaceae</taxon>
        <taxon>Acerihabitans</taxon>
    </lineage>
</organism>
<evidence type="ECO:0000313" key="9">
    <source>
        <dbReference type="Proteomes" id="UP000461443"/>
    </source>
</evidence>
<dbReference type="InterPro" id="IPR003838">
    <property type="entry name" value="ABC3_permease_C"/>
</dbReference>
<comment type="subcellular location">
    <subcellularLocation>
        <location evidence="1">Cell membrane</location>
        <topology evidence="1">Multi-pass membrane protein</topology>
    </subcellularLocation>
</comment>
<dbReference type="NCBIfam" id="NF038008">
    <property type="entry name" value="ABC_perm_DarB"/>
    <property type="match status" value="1"/>
</dbReference>
<evidence type="ECO:0000313" key="8">
    <source>
        <dbReference type="EMBL" id="NDL61561.1"/>
    </source>
</evidence>
<keyword evidence="5 6" id="KW-0472">Membrane</keyword>
<evidence type="ECO:0000256" key="4">
    <source>
        <dbReference type="ARBA" id="ARBA00022989"/>
    </source>
</evidence>
<proteinExistence type="predicted"/>
<dbReference type="AlphaFoldDB" id="A0A845SG10"/>
<evidence type="ECO:0000256" key="2">
    <source>
        <dbReference type="ARBA" id="ARBA00022475"/>
    </source>
</evidence>
<keyword evidence="2" id="KW-1003">Cell membrane</keyword>
<feature type="transmembrane region" description="Helical" evidence="6">
    <location>
        <begin position="665"/>
        <end position="688"/>
    </location>
</feature>
<feature type="transmembrane region" description="Helical" evidence="6">
    <location>
        <begin position="700"/>
        <end position="719"/>
    </location>
</feature>
<feature type="transmembrane region" description="Helical" evidence="6">
    <location>
        <begin position="415"/>
        <end position="436"/>
    </location>
</feature>
<dbReference type="GO" id="GO:0005886">
    <property type="term" value="C:plasma membrane"/>
    <property type="evidence" value="ECO:0007669"/>
    <property type="project" value="UniProtKB-SubCell"/>
</dbReference>
<feature type="domain" description="ABC3 transporter permease C-terminal" evidence="7">
    <location>
        <begin position="284"/>
        <end position="393"/>
    </location>
</feature>
<feature type="transmembrane region" description="Helical" evidence="6">
    <location>
        <begin position="725"/>
        <end position="744"/>
    </location>
</feature>
<name>A0A845SG10_9GAMM</name>
<feature type="transmembrane region" description="Helical" evidence="6">
    <location>
        <begin position="756"/>
        <end position="780"/>
    </location>
</feature>
<feature type="transmembrane region" description="Helical" evidence="6">
    <location>
        <begin position="324"/>
        <end position="350"/>
    </location>
</feature>
<evidence type="ECO:0000259" key="7">
    <source>
        <dbReference type="Pfam" id="PF02687"/>
    </source>
</evidence>
<reference evidence="8 9" key="2">
    <citation type="submission" date="2020-02" db="EMBL/GenBank/DDBJ databases">
        <title>The new genus of Enterobacteriales.</title>
        <authorList>
            <person name="Kim I.S."/>
        </authorList>
    </citation>
    <scope>NUCLEOTIDE SEQUENCE [LARGE SCALE GENOMIC DNA]</scope>
    <source>
        <strain evidence="8 9">SAP-6</strain>
    </source>
</reference>
<dbReference type="Pfam" id="PF02687">
    <property type="entry name" value="FtsX"/>
    <property type="match status" value="1"/>
</dbReference>